<comment type="catalytic activity">
    <reaction evidence="1">
        <text>N-terminal L-glutaminyl-[peptide] = N-terminal 5-oxo-L-prolyl-[peptide] + NH4(+)</text>
        <dbReference type="Rhea" id="RHEA:23652"/>
        <dbReference type="Rhea" id="RHEA-COMP:11736"/>
        <dbReference type="Rhea" id="RHEA-COMP:11846"/>
        <dbReference type="ChEBI" id="CHEBI:28938"/>
        <dbReference type="ChEBI" id="CHEBI:64722"/>
        <dbReference type="ChEBI" id="CHEBI:87215"/>
        <dbReference type="EC" id="2.3.2.5"/>
    </reaction>
</comment>
<name>A0AAE0XQ70_9GAST</name>
<proteinExistence type="inferred from homology"/>
<reference evidence="14" key="1">
    <citation type="journal article" date="2023" name="G3 (Bethesda)">
        <title>A reference genome for the long-term kleptoplast-retaining sea slug Elysia crispata morphotype clarki.</title>
        <authorList>
            <person name="Eastman K.E."/>
            <person name="Pendleton A.L."/>
            <person name="Shaikh M.A."/>
            <person name="Suttiyut T."/>
            <person name="Ogas R."/>
            <person name="Tomko P."/>
            <person name="Gavelis G."/>
            <person name="Widhalm J.R."/>
            <person name="Wisecaver J.H."/>
        </authorList>
    </citation>
    <scope>NUCLEOTIDE SEQUENCE</scope>
    <source>
        <strain evidence="14">ECLA1</strain>
    </source>
</reference>
<gene>
    <name evidence="14" type="ORF">RRG08_042616</name>
</gene>
<dbReference type="GO" id="GO:0016603">
    <property type="term" value="F:glutaminyl-peptide cyclotransferase activity"/>
    <property type="evidence" value="ECO:0007669"/>
    <property type="project" value="UniProtKB-EC"/>
</dbReference>
<evidence type="ECO:0000256" key="12">
    <source>
        <dbReference type="SAM" id="SignalP"/>
    </source>
</evidence>
<evidence type="ECO:0000313" key="15">
    <source>
        <dbReference type="Proteomes" id="UP001283361"/>
    </source>
</evidence>
<dbReference type="InterPro" id="IPR040234">
    <property type="entry name" value="QC/QCL"/>
</dbReference>
<evidence type="ECO:0000256" key="3">
    <source>
        <dbReference type="ARBA" id="ARBA00006014"/>
    </source>
</evidence>
<keyword evidence="11" id="KW-0012">Acyltransferase</keyword>
<comment type="subcellular location">
    <subcellularLocation>
        <location evidence="2">Secreted</location>
    </subcellularLocation>
</comment>
<evidence type="ECO:0000256" key="8">
    <source>
        <dbReference type="ARBA" id="ARBA00022723"/>
    </source>
</evidence>
<dbReference type="Proteomes" id="UP001283361">
    <property type="component" value="Unassembled WGS sequence"/>
</dbReference>
<keyword evidence="15" id="KW-1185">Reference proteome</keyword>
<evidence type="ECO:0000256" key="10">
    <source>
        <dbReference type="ARBA" id="ARBA00023157"/>
    </source>
</evidence>
<dbReference type="PROSITE" id="PS51257">
    <property type="entry name" value="PROKAR_LIPOPROTEIN"/>
    <property type="match status" value="1"/>
</dbReference>
<dbReference type="GO" id="GO:0005576">
    <property type="term" value="C:extracellular region"/>
    <property type="evidence" value="ECO:0007669"/>
    <property type="project" value="UniProtKB-SubCell"/>
</dbReference>
<evidence type="ECO:0000256" key="1">
    <source>
        <dbReference type="ARBA" id="ARBA00000001"/>
    </source>
</evidence>
<keyword evidence="9" id="KW-0862">Zinc</keyword>
<protein>
    <recommendedName>
        <fullName evidence="5">Glutaminyl-peptide cyclotransferase</fullName>
        <ecNumber evidence="4">2.3.2.5</ecNumber>
    </recommendedName>
</protein>
<comment type="similarity">
    <text evidence="3">Belongs to the glutaminyl-peptide cyclotransferase family.</text>
</comment>
<keyword evidence="6" id="KW-0964">Secreted</keyword>
<dbReference type="EMBL" id="JAWDGP010007852">
    <property type="protein sequence ID" value="KAK3702627.1"/>
    <property type="molecule type" value="Genomic_DNA"/>
</dbReference>
<keyword evidence="12" id="KW-0732">Signal</keyword>
<evidence type="ECO:0000256" key="6">
    <source>
        <dbReference type="ARBA" id="ARBA00022525"/>
    </source>
</evidence>
<dbReference type="Pfam" id="PF04389">
    <property type="entry name" value="Peptidase_M28"/>
    <property type="match status" value="1"/>
</dbReference>
<evidence type="ECO:0000256" key="9">
    <source>
        <dbReference type="ARBA" id="ARBA00022833"/>
    </source>
</evidence>
<evidence type="ECO:0000256" key="5">
    <source>
        <dbReference type="ARBA" id="ARBA00016861"/>
    </source>
</evidence>
<dbReference type="PANTHER" id="PTHR12283">
    <property type="entry name" value="GLUTAMINYL-PEPTIDE CYCLOTRANSFERASE"/>
    <property type="match status" value="1"/>
</dbReference>
<dbReference type="AlphaFoldDB" id="A0AAE0XQ70"/>
<evidence type="ECO:0000313" key="14">
    <source>
        <dbReference type="EMBL" id="KAK3702627.1"/>
    </source>
</evidence>
<evidence type="ECO:0000256" key="2">
    <source>
        <dbReference type="ARBA" id="ARBA00004613"/>
    </source>
</evidence>
<dbReference type="InterPro" id="IPR037457">
    <property type="entry name" value="M28_QC"/>
</dbReference>
<keyword evidence="7" id="KW-0808">Transferase</keyword>
<feature type="signal peptide" evidence="12">
    <location>
        <begin position="1"/>
        <end position="19"/>
    </location>
</feature>
<dbReference type="GO" id="GO:0008270">
    <property type="term" value="F:zinc ion binding"/>
    <property type="evidence" value="ECO:0007669"/>
    <property type="project" value="TreeGrafter"/>
</dbReference>
<accession>A0AAE0XQ70</accession>
<dbReference type="FunFam" id="3.40.630.10:FF:000029">
    <property type="entry name" value="Glutaminyl-peptide cyclotransferase"/>
    <property type="match status" value="1"/>
</dbReference>
<dbReference type="CDD" id="cd03880">
    <property type="entry name" value="M28_QC_like"/>
    <property type="match status" value="1"/>
</dbReference>
<feature type="chain" id="PRO_5042284957" description="Glutaminyl-peptide cyclotransferase" evidence="12">
    <location>
        <begin position="20"/>
        <end position="346"/>
    </location>
</feature>
<feature type="domain" description="Peptidase M28" evidence="13">
    <location>
        <begin position="111"/>
        <end position="337"/>
    </location>
</feature>
<evidence type="ECO:0000256" key="7">
    <source>
        <dbReference type="ARBA" id="ARBA00022679"/>
    </source>
</evidence>
<keyword evidence="10" id="KW-1015">Disulfide bond</keyword>
<dbReference type="SUPFAM" id="SSF53187">
    <property type="entry name" value="Zn-dependent exopeptidases"/>
    <property type="match status" value="1"/>
</dbReference>
<dbReference type="Gene3D" id="3.40.630.10">
    <property type="entry name" value="Zn peptidases"/>
    <property type="match status" value="1"/>
</dbReference>
<dbReference type="EC" id="2.3.2.5" evidence="4"/>
<evidence type="ECO:0000259" key="13">
    <source>
        <dbReference type="Pfam" id="PF04389"/>
    </source>
</evidence>
<evidence type="ECO:0000256" key="11">
    <source>
        <dbReference type="ARBA" id="ARBA00023315"/>
    </source>
</evidence>
<dbReference type="InterPro" id="IPR007484">
    <property type="entry name" value="Peptidase_M28"/>
</dbReference>
<comment type="caution">
    <text evidence="14">The sequence shown here is derived from an EMBL/GenBank/DDBJ whole genome shotgun (WGS) entry which is preliminary data.</text>
</comment>
<keyword evidence="8" id="KW-0479">Metal-binding</keyword>
<organism evidence="14 15">
    <name type="scientific">Elysia crispata</name>
    <name type="common">lettuce slug</name>
    <dbReference type="NCBI Taxonomy" id="231223"/>
    <lineage>
        <taxon>Eukaryota</taxon>
        <taxon>Metazoa</taxon>
        <taxon>Spiralia</taxon>
        <taxon>Lophotrochozoa</taxon>
        <taxon>Mollusca</taxon>
        <taxon>Gastropoda</taxon>
        <taxon>Heterobranchia</taxon>
        <taxon>Euthyneura</taxon>
        <taxon>Panpulmonata</taxon>
        <taxon>Sacoglossa</taxon>
        <taxon>Placobranchoidea</taxon>
        <taxon>Plakobranchidae</taxon>
        <taxon>Elysia</taxon>
    </lineage>
</organism>
<dbReference type="PANTHER" id="PTHR12283:SF6">
    <property type="entry name" value="GLUTAMINYL-PEPTIDE CYCLOTRANSFERASE-RELATED"/>
    <property type="match status" value="1"/>
</dbReference>
<sequence length="346" mass="38702">MKILTIAFTSVLTFATVGCMFFSRQPTVPASCPNGIPQSTLESLSRGVANTSTSDIFGRLLPAILRERVPGTQGNFIVRQFIKNEMSSLGWTVEEDIFSDHTPYGAVTFSNVIATFDPSKAKRIVIACHYDSKYMPGATPFVAATDSAVPCAIMLDSARRINQMAMDAQTNHLSDFSFQFIFFDGEEAFWRWSSYDSLYGSRHLAQIWSNTPDTNDPTAQNRLQNIDLFVLLDLIGTSDTKFANHFSNTAADFNTLVNIERCLGESGYLTSVYRQSIFQPYGRTSQVQDDHIPFLQRGVPVVHLISTPFPTVWHTPQDDLQHLDVNTVDDFGRIFRVYLASFLIGV</sequence>
<evidence type="ECO:0000256" key="4">
    <source>
        <dbReference type="ARBA" id="ARBA00012012"/>
    </source>
</evidence>